<comment type="caution">
    <text evidence="2">The sequence shown here is derived from an EMBL/GenBank/DDBJ whole genome shotgun (WGS) entry which is preliminary data.</text>
</comment>
<sequence>MAKEVADATDMKASRRVKDNERGKRSSSRVRISLDPREQSLLYCELEFLLTSALDGYINSQFNAGRLDADKYKKVVDAWHQKGRPKVIGFRYDLETQLDLVILHVHEFRFYGDRAGILAAISGILEMMRVNARAIRIRTFCQPDSVVAKQLLDSQNLLNLLGSTEQRQIQLAEIVQFFKIVLEREHTFHRAEDLRGVHQYPTAKTLHRPHDVGEAVPVTNAATSCGR</sequence>
<evidence type="ECO:0000313" key="2">
    <source>
        <dbReference type="EMBL" id="CAK7229096.1"/>
    </source>
</evidence>
<organism evidence="2 3">
    <name type="scientific">Sporothrix bragantina</name>
    <dbReference type="NCBI Taxonomy" id="671064"/>
    <lineage>
        <taxon>Eukaryota</taxon>
        <taxon>Fungi</taxon>
        <taxon>Dikarya</taxon>
        <taxon>Ascomycota</taxon>
        <taxon>Pezizomycotina</taxon>
        <taxon>Sordariomycetes</taxon>
        <taxon>Sordariomycetidae</taxon>
        <taxon>Ophiostomatales</taxon>
        <taxon>Ophiostomataceae</taxon>
        <taxon>Sporothrix</taxon>
    </lineage>
</organism>
<keyword evidence="3" id="KW-1185">Reference proteome</keyword>
<proteinExistence type="predicted"/>
<evidence type="ECO:0000313" key="3">
    <source>
        <dbReference type="Proteomes" id="UP001642406"/>
    </source>
</evidence>
<accession>A0ABP0CC93</accession>
<evidence type="ECO:0000256" key="1">
    <source>
        <dbReference type="SAM" id="MobiDB-lite"/>
    </source>
</evidence>
<protein>
    <submittedName>
        <fullName evidence="2">Uncharacterized protein</fullName>
    </submittedName>
</protein>
<dbReference type="Proteomes" id="UP001642406">
    <property type="component" value="Unassembled WGS sequence"/>
</dbReference>
<gene>
    <name evidence="2" type="ORF">SBRCBS47491_007131</name>
</gene>
<name>A0ABP0CC93_9PEZI</name>
<feature type="compositionally biased region" description="Basic and acidic residues" evidence="1">
    <location>
        <begin position="1"/>
        <end position="24"/>
    </location>
</feature>
<reference evidence="2 3" key="1">
    <citation type="submission" date="2024-01" db="EMBL/GenBank/DDBJ databases">
        <authorList>
            <person name="Allen C."/>
            <person name="Tagirdzhanova G."/>
        </authorList>
    </citation>
    <scope>NUCLEOTIDE SEQUENCE [LARGE SCALE GENOMIC DNA]</scope>
</reference>
<feature type="region of interest" description="Disordered" evidence="1">
    <location>
        <begin position="1"/>
        <end position="29"/>
    </location>
</feature>
<dbReference type="EMBL" id="CAWUHC010000077">
    <property type="protein sequence ID" value="CAK7229096.1"/>
    <property type="molecule type" value="Genomic_DNA"/>
</dbReference>